<dbReference type="GO" id="GO:0005886">
    <property type="term" value="C:plasma membrane"/>
    <property type="evidence" value="ECO:0007669"/>
    <property type="project" value="UniProtKB-SubCell"/>
</dbReference>
<keyword evidence="7" id="KW-0862">Zinc</keyword>
<dbReference type="PANTHER" id="PTHR46494:SF3">
    <property type="entry name" value="ZINC TRANSPORT PROTEIN ZNTB"/>
    <property type="match status" value="1"/>
</dbReference>
<evidence type="ECO:0000256" key="5">
    <source>
        <dbReference type="ARBA" id="ARBA00022519"/>
    </source>
</evidence>
<evidence type="ECO:0000313" key="13">
    <source>
        <dbReference type="Proteomes" id="UP000184339"/>
    </source>
</evidence>
<dbReference type="EMBL" id="FRCX01000013">
    <property type="protein sequence ID" value="SHN41922.1"/>
    <property type="molecule type" value="Genomic_DNA"/>
</dbReference>
<evidence type="ECO:0000256" key="1">
    <source>
        <dbReference type="ARBA" id="ARBA00004651"/>
    </source>
</evidence>
<accession>A0A1M7R700</accession>
<keyword evidence="4" id="KW-1003">Cell membrane</keyword>
<dbReference type="GO" id="GO:0015095">
    <property type="term" value="F:magnesium ion transmembrane transporter activity"/>
    <property type="evidence" value="ECO:0007669"/>
    <property type="project" value="TreeGrafter"/>
</dbReference>
<evidence type="ECO:0000256" key="8">
    <source>
        <dbReference type="ARBA" id="ARBA00022989"/>
    </source>
</evidence>
<keyword evidence="3" id="KW-0813">Transport</keyword>
<organism evidence="12 13">
    <name type="scientific">Duganella sacchari</name>
    <dbReference type="NCBI Taxonomy" id="551987"/>
    <lineage>
        <taxon>Bacteria</taxon>
        <taxon>Pseudomonadati</taxon>
        <taxon>Pseudomonadota</taxon>
        <taxon>Betaproteobacteria</taxon>
        <taxon>Burkholderiales</taxon>
        <taxon>Oxalobacteraceae</taxon>
        <taxon>Telluria group</taxon>
        <taxon>Duganella</taxon>
    </lineage>
</organism>
<keyword evidence="13" id="KW-1185">Reference proteome</keyword>
<gene>
    <name evidence="12" type="ORF">SAMN05192549_11380</name>
</gene>
<dbReference type="GO" id="GO:0000287">
    <property type="term" value="F:magnesium ion binding"/>
    <property type="evidence" value="ECO:0007669"/>
    <property type="project" value="TreeGrafter"/>
</dbReference>
<keyword evidence="5" id="KW-0997">Cell inner membrane</keyword>
<dbReference type="Proteomes" id="UP000184339">
    <property type="component" value="Unassembled WGS sequence"/>
</dbReference>
<name>A0A1M7R700_9BURK</name>
<evidence type="ECO:0000256" key="3">
    <source>
        <dbReference type="ARBA" id="ARBA00022448"/>
    </source>
</evidence>
<dbReference type="STRING" id="551987.SAMN05192549_11380"/>
<evidence type="ECO:0000256" key="11">
    <source>
        <dbReference type="SAM" id="Phobius"/>
    </source>
</evidence>
<dbReference type="Pfam" id="PF01544">
    <property type="entry name" value="CorA"/>
    <property type="match status" value="1"/>
</dbReference>
<evidence type="ECO:0000256" key="10">
    <source>
        <dbReference type="ARBA" id="ARBA00023136"/>
    </source>
</evidence>
<feature type="transmembrane region" description="Helical" evidence="11">
    <location>
        <begin position="313"/>
        <end position="334"/>
    </location>
</feature>
<keyword evidence="8 11" id="KW-1133">Transmembrane helix</keyword>
<proteinExistence type="inferred from homology"/>
<evidence type="ECO:0000313" key="12">
    <source>
        <dbReference type="EMBL" id="SHN41922.1"/>
    </source>
</evidence>
<keyword evidence="10 11" id="KW-0472">Membrane</keyword>
<dbReference type="InterPro" id="IPR002523">
    <property type="entry name" value="MgTranspt_CorA/ZnTranspt_ZntB"/>
</dbReference>
<feature type="transmembrane region" description="Helical" evidence="11">
    <location>
        <begin position="279"/>
        <end position="301"/>
    </location>
</feature>
<dbReference type="SUPFAM" id="SSF144083">
    <property type="entry name" value="Magnesium transport protein CorA, transmembrane region"/>
    <property type="match status" value="1"/>
</dbReference>
<dbReference type="RefSeq" id="WP_072788405.1">
    <property type="nucleotide sequence ID" value="NZ_FRCX01000013.1"/>
</dbReference>
<reference evidence="13" key="1">
    <citation type="submission" date="2016-11" db="EMBL/GenBank/DDBJ databases">
        <authorList>
            <person name="Varghese N."/>
            <person name="Submissions S."/>
        </authorList>
    </citation>
    <scope>NUCLEOTIDE SEQUENCE [LARGE SCALE GENOMIC DNA]</scope>
    <source>
        <strain evidence="13">Sac-22</strain>
    </source>
</reference>
<dbReference type="Gene3D" id="1.20.58.340">
    <property type="entry name" value="Magnesium transport protein CorA, transmembrane region"/>
    <property type="match status" value="2"/>
</dbReference>
<evidence type="ECO:0000256" key="9">
    <source>
        <dbReference type="ARBA" id="ARBA00023065"/>
    </source>
</evidence>
<evidence type="ECO:0000256" key="7">
    <source>
        <dbReference type="ARBA" id="ARBA00022833"/>
    </source>
</evidence>
<protein>
    <submittedName>
        <fullName evidence="12">Zinc transporter</fullName>
    </submittedName>
</protein>
<comment type="subcellular location">
    <subcellularLocation>
        <location evidence="1">Cell membrane</location>
        <topology evidence="1">Multi-pass membrane protein</topology>
    </subcellularLocation>
</comment>
<dbReference type="InterPro" id="IPR045863">
    <property type="entry name" value="CorA_TM1_TM2"/>
</dbReference>
<dbReference type="Gene3D" id="3.30.460.20">
    <property type="entry name" value="CorA soluble domain-like"/>
    <property type="match status" value="1"/>
</dbReference>
<dbReference type="PANTHER" id="PTHR46494">
    <property type="entry name" value="CORA FAMILY METAL ION TRANSPORTER (EUROFUNG)"/>
    <property type="match status" value="1"/>
</dbReference>
<sequence>MQTAPVSYGSDQSGMVCGYLFGRAADGKGLPLDTDAACQWLRQRAQHPTEFIWLHYNLANTASEKWLHEHTTLPDEFYESLHEGPRSTRIELIDNTLIAVVNDVVHDFTFEPSDISTLWLSVDEQIVISARRKPLRAVDSLRNAVRNGEPIRSSVELLTHLLRDQADALIKIVRDAITTVDSIEDNLLAGKLTTKRASLGALRRVLVRLQRLLAPEPAALFRLLQKPPAWMAEIDVQELRQSTEEFSMVLADMASLQERIKLIQEEIAALSSEANNHSLFVLTVVTVLALPINIIAGLLGMNVGGIPLAQSEHGFLVVVVIVASFTVIAGWLAFRRQRDVS</sequence>
<evidence type="ECO:0000256" key="2">
    <source>
        <dbReference type="ARBA" id="ARBA00009765"/>
    </source>
</evidence>
<comment type="similarity">
    <text evidence="2">Belongs to the CorA metal ion transporter (MIT) (TC 1.A.35) family.</text>
</comment>
<keyword evidence="6 11" id="KW-0812">Transmembrane</keyword>
<keyword evidence="9" id="KW-0406">Ion transport</keyword>
<dbReference type="AlphaFoldDB" id="A0A1M7R700"/>
<dbReference type="InterPro" id="IPR045861">
    <property type="entry name" value="CorA_cytoplasmic_dom"/>
</dbReference>
<dbReference type="CDD" id="cd12834">
    <property type="entry name" value="ZntB_u1"/>
    <property type="match status" value="1"/>
</dbReference>
<dbReference type="GO" id="GO:0050897">
    <property type="term" value="F:cobalt ion binding"/>
    <property type="evidence" value="ECO:0007669"/>
    <property type="project" value="TreeGrafter"/>
</dbReference>
<dbReference type="GO" id="GO:0015087">
    <property type="term" value="F:cobalt ion transmembrane transporter activity"/>
    <property type="evidence" value="ECO:0007669"/>
    <property type="project" value="TreeGrafter"/>
</dbReference>
<dbReference type="SUPFAM" id="SSF143865">
    <property type="entry name" value="CorA soluble domain-like"/>
    <property type="match status" value="1"/>
</dbReference>
<dbReference type="OrthoDB" id="9803484at2"/>
<evidence type="ECO:0000256" key="6">
    <source>
        <dbReference type="ARBA" id="ARBA00022692"/>
    </source>
</evidence>
<evidence type="ECO:0000256" key="4">
    <source>
        <dbReference type="ARBA" id="ARBA00022475"/>
    </source>
</evidence>